<comment type="caution">
    <text evidence="3">The sequence shown here is derived from an EMBL/GenBank/DDBJ whole genome shotgun (WGS) entry which is preliminary data.</text>
</comment>
<feature type="region of interest" description="Disordered" evidence="1">
    <location>
        <begin position="488"/>
        <end position="542"/>
    </location>
</feature>
<dbReference type="OrthoDB" id="190718at2759"/>
<dbReference type="InterPro" id="IPR018657">
    <property type="entry name" value="LarA-like_N"/>
</dbReference>
<organism evidence="3 4">
    <name type="scientific">Hondaea fermentalgiana</name>
    <dbReference type="NCBI Taxonomy" id="2315210"/>
    <lineage>
        <taxon>Eukaryota</taxon>
        <taxon>Sar</taxon>
        <taxon>Stramenopiles</taxon>
        <taxon>Bigyra</taxon>
        <taxon>Labyrinthulomycetes</taxon>
        <taxon>Thraustochytrida</taxon>
        <taxon>Thraustochytriidae</taxon>
        <taxon>Hondaea</taxon>
    </lineage>
</organism>
<feature type="compositionally biased region" description="Basic and acidic residues" evidence="1">
    <location>
        <begin position="516"/>
        <end position="542"/>
    </location>
</feature>
<proteinExistence type="predicted"/>
<dbReference type="PANTHER" id="PTHR33171:SF17">
    <property type="entry name" value="LARA-LIKE N-TERMINAL DOMAIN-CONTAINING PROTEIN"/>
    <property type="match status" value="1"/>
</dbReference>
<sequence length="542" mass="58857">MLAEAGSETAELSSAELRALVCDALGKLEKVKERKKVLILPPDHTRLHSRAGELTRMVYEYYGSYVADIMPALGTHKPMTDEQLSGMFGTYIPKSLFRVHDWRNDVVQVGEVPQSLVESASEGKVKEPWPAQLNKLVWEGGHDLVISIGQVVPHEVMGMANYNKNLFVGVGGPEAIHLSHFVGAVYGMERMMGRADNPLRKILDYATEHFLKGKLPVVYMHTVIANQGGELVTRGLYISEERDCFEKAAALSLRVNFQLLDEPIAKVVAFLDPDEFTSTWLGNKSIYRTRMAIADGGELIVLAPAVEKFGEDAEIDAVIREHGYRSTPEIMRFLENSRSLMRNLSAAAHLIHGTSEGRFKITYCPGKLSKEEVESVGYSYGDLDAMMKKYDPTQLKDGFNMVDGEKIFFVSKPALGLWGYKGRFDHGDDGAAAEGTTTAEGAAAKGGSKAAQGEGAAAVATKTIETTSEGTAAGAKAIEAAATRFSSSMDASKPSADAGIGGGPFQHSSGLEDESEKERQEDAKDAAEPAVKKQKTETSEHD</sequence>
<keyword evidence="4" id="KW-1185">Reference proteome</keyword>
<dbReference type="PANTHER" id="PTHR33171">
    <property type="entry name" value="LAR_N DOMAIN-CONTAINING PROTEIN"/>
    <property type="match status" value="1"/>
</dbReference>
<dbReference type="InParanoid" id="A0A2R5GXS1"/>
<protein>
    <recommendedName>
        <fullName evidence="2">LarA-like N-terminal domain-containing protein</fullName>
    </recommendedName>
</protein>
<dbReference type="EMBL" id="BEYU01000129">
    <property type="protein sequence ID" value="GBG32764.1"/>
    <property type="molecule type" value="Genomic_DNA"/>
</dbReference>
<reference evidence="3 4" key="1">
    <citation type="submission" date="2017-12" db="EMBL/GenBank/DDBJ databases">
        <title>Sequencing, de novo assembly and annotation of complete genome of a new Thraustochytrid species, strain FCC1311.</title>
        <authorList>
            <person name="Sedici K."/>
            <person name="Godart F."/>
            <person name="Aiese Cigliano R."/>
            <person name="Sanseverino W."/>
            <person name="Barakat M."/>
            <person name="Ortet P."/>
            <person name="Marechal E."/>
            <person name="Cagnac O."/>
            <person name="Amato A."/>
        </authorList>
    </citation>
    <scope>NUCLEOTIDE SEQUENCE [LARGE SCALE GENOMIC DNA]</scope>
</reference>
<dbReference type="InterPro" id="IPR043166">
    <property type="entry name" value="LarA-like_C"/>
</dbReference>
<dbReference type="AlphaFoldDB" id="A0A2R5GXS1"/>
<feature type="domain" description="LarA-like N-terminal" evidence="2">
    <location>
        <begin position="29"/>
        <end position="182"/>
    </location>
</feature>
<dbReference type="Proteomes" id="UP000241890">
    <property type="component" value="Unassembled WGS sequence"/>
</dbReference>
<evidence type="ECO:0000256" key="1">
    <source>
        <dbReference type="SAM" id="MobiDB-lite"/>
    </source>
</evidence>
<dbReference type="Gene3D" id="3.90.226.30">
    <property type="match status" value="1"/>
</dbReference>
<dbReference type="Gene3D" id="3.40.50.11440">
    <property type="match status" value="1"/>
</dbReference>
<dbReference type="GO" id="GO:0050043">
    <property type="term" value="F:lactate racemase activity"/>
    <property type="evidence" value="ECO:0007669"/>
    <property type="project" value="InterPro"/>
</dbReference>
<feature type="region of interest" description="Disordered" evidence="1">
    <location>
        <begin position="431"/>
        <end position="452"/>
    </location>
</feature>
<name>A0A2R5GXS1_9STRA</name>
<evidence type="ECO:0000313" key="3">
    <source>
        <dbReference type="EMBL" id="GBG32764.1"/>
    </source>
</evidence>
<evidence type="ECO:0000313" key="4">
    <source>
        <dbReference type="Proteomes" id="UP000241890"/>
    </source>
</evidence>
<accession>A0A2R5GXS1</accession>
<dbReference type="InterPro" id="IPR048068">
    <property type="entry name" value="LarA-like"/>
</dbReference>
<dbReference type="Pfam" id="PF09861">
    <property type="entry name" value="Lar_N"/>
    <property type="match status" value="1"/>
</dbReference>
<evidence type="ECO:0000259" key="2">
    <source>
        <dbReference type="Pfam" id="PF09861"/>
    </source>
</evidence>
<gene>
    <name evidence="3" type="ORF">FCC1311_089892</name>
</gene>